<reference evidence="3" key="1">
    <citation type="journal article" date="2019" name="Int. J. Syst. Evol. Microbiol.">
        <title>The Global Catalogue of Microorganisms (GCM) 10K type strain sequencing project: providing services to taxonomists for standard genome sequencing and annotation.</title>
        <authorList>
            <consortium name="The Broad Institute Genomics Platform"/>
            <consortium name="The Broad Institute Genome Sequencing Center for Infectious Disease"/>
            <person name="Wu L."/>
            <person name="Ma J."/>
        </authorList>
    </citation>
    <scope>NUCLEOTIDE SEQUENCE [LARGE SCALE GENOMIC DNA]</scope>
    <source>
        <strain evidence="3">CGMCC 4.7323</strain>
    </source>
</reference>
<organism evidence="2 3">
    <name type="scientific">Streptomyces kronopolitis</name>
    <dbReference type="NCBI Taxonomy" id="1612435"/>
    <lineage>
        <taxon>Bacteria</taxon>
        <taxon>Bacillati</taxon>
        <taxon>Actinomycetota</taxon>
        <taxon>Actinomycetes</taxon>
        <taxon>Kitasatosporales</taxon>
        <taxon>Streptomycetaceae</taxon>
        <taxon>Streptomyces</taxon>
    </lineage>
</organism>
<proteinExistence type="predicted"/>
<evidence type="ECO:0000256" key="1">
    <source>
        <dbReference type="SAM" id="MobiDB-lite"/>
    </source>
</evidence>
<accession>A0ABQ2K0I2</accession>
<sequence length="111" mass="12195">MFWFTTPNPPAPAPAQPHQPACTDLDTAARPHTPLIAEMLALYCHTRPIGTLAGQEQSAEEYRLIARSVIHHIYEGWQQQTGGRGSIDDLLLVPRTPATAPPDGDRARIPH</sequence>
<dbReference type="RefSeq" id="WP_189103431.1">
    <property type="nucleotide sequence ID" value="NZ_BMND01000041.1"/>
</dbReference>
<gene>
    <name evidence="2" type="ORF">GCM10012285_60310</name>
</gene>
<name>A0ABQ2K0I2_9ACTN</name>
<feature type="region of interest" description="Disordered" evidence="1">
    <location>
        <begin position="1"/>
        <end position="20"/>
    </location>
</feature>
<evidence type="ECO:0000313" key="3">
    <source>
        <dbReference type="Proteomes" id="UP000600080"/>
    </source>
</evidence>
<dbReference type="GeneID" id="301551708"/>
<dbReference type="Proteomes" id="UP000600080">
    <property type="component" value="Unassembled WGS sequence"/>
</dbReference>
<feature type="compositionally biased region" description="Pro residues" evidence="1">
    <location>
        <begin position="7"/>
        <end position="17"/>
    </location>
</feature>
<comment type="caution">
    <text evidence="2">The sequence shown here is derived from an EMBL/GenBank/DDBJ whole genome shotgun (WGS) entry which is preliminary data.</text>
</comment>
<protein>
    <submittedName>
        <fullName evidence="2">Uncharacterized protein</fullName>
    </submittedName>
</protein>
<evidence type="ECO:0000313" key="2">
    <source>
        <dbReference type="EMBL" id="GGN61424.1"/>
    </source>
</evidence>
<dbReference type="EMBL" id="BMND01000041">
    <property type="protein sequence ID" value="GGN61424.1"/>
    <property type="molecule type" value="Genomic_DNA"/>
</dbReference>
<keyword evidence="3" id="KW-1185">Reference proteome</keyword>